<dbReference type="GO" id="GO:0042744">
    <property type="term" value="P:hydrogen peroxide catabolic process"/>
    <property type="evidence" value="ECO:0007669"/>
    <property type="project" value="TreeGrafter"/>
</dbReference>
<dbReference type="PANTHER" id="PTHR31356:SF34">
    <property type="entry name" value="THYLAKOID LUMENAL 29 KDA PROTEIN, CHLOROPLASTIC"/>
    <property type="match status" value="1"/>
</dbReference>
<dbReference type="InterPro" id="IPR002207">
    <property type="entry name" value="Peroxidase_I"/>
</dbReference>
<keyword evidence="6" id="KW-1185">Reference proteome</keyword>
<name>A0AAW1RYL4_9CHLO</name>
<dbReference type="PANTHER" id="PTHR31356">
    <property type="entry name" value="THYLAKOID LUMENAL 29 KDA PROTEIN, CHLOROPLASTIC-RELATED"/>
    <property type="match status" value="1"/>
</dbReference>
<dbReference type="EMBL" id="JALJOU010000018">
    <property type="protein sequence ID" value="KAK9838498.1"/>
    <property type="molecule type" value="Genomic_DNA"/>
</dbReference>
<evidence type="ECO:0000256" key="2">
    <source>
        <dbReference type="RuleBase" id="RU004241"/>
    </source>
</evidence>
<dbReference type="GO" id="GO:0000302">
    <property type="term" value="P:response to reactive oxygen species"/>
    <property type="evidence" value="ECO:0007669"/>
    <property type="project" value="TreeGrafter"/>
</dbReference>
<sequence length="296" mass="31504">MAALKVDQAYVKAAASAREHLNTLIHQDQLAGRAFIRLAFNDALTYDKLTNTGGPNGSIRTRKELERPGNAGLSGVVELIKGLQAKYPALSHADLIQLAAVAAVAAAGGPEVHIALGRADSWSYPPPGRLPDPRASEDPVAHLRALASRLGLALKQLIALAGVHPLCGRWWPGDELPANPQGSPARFSNAYFRDVLEGKTDPWLLKDAETSHLVAEFAADEGVFAKEYVLAHEALSCLGTRLMAQGRSDSGGLSANGAGLLSEEQWALAQVAAAVVIGAAVAAGLYWRRRRRLLRH</sequence>
<keyword evidence="1" id="KW-0560">Oxidoreductase</keyword>
<dbReference type="SUPFAM" id="SSF48113">
    <property type="entry name" value="Heme-dependent peroxidases"/>
    <property type="match status" value="1"/>
</dbReference>
<dbReference type="Pfam" id="PF00141">
    <property type="entry name" value="peroxidase"/>
    <property type="match status" value="1"/>
</dbReference>
<evidence type="ECO:0000256" key="3">
    <source>
        <dbReference type="SAM" id="Phobius"/>
    </source>
</evidence>
<keyword evidence="3" id="KW-1133">Transmembrane helix</keyword>
<feature type="domain" description="Plant heme peroxidase family profile" evidence="4">
    <location>
        <begin position="90"/>
        <end position="251"/>
    </location>
</feature>
<dbReference type="InterPro" id="IPR010255">
    <property type="entry name" value="Haem_peroxidase_sf"/>
</dbReference>
<protein>
    <recommendedName>
        <fullName evidence="4">Plant heme peroxidase family profile domain-containing protein</fullName>
    </recommendedName>
</protein>
<dbReference type="PROSITE" id="PS50873">
    <property type="entry name" value="PEROXIDASE_4"/>
    <property type="match status" value="1"/>
</dbReference>
<dbReference type="Proteomes" id="UP001445335">
    <property type="component" value="Unassembled WGS sequence"/>
</dbReference>
<evidence type="ECO:0000259" key="4">
    <source>
        <dbReference type="PROSITE" id="PS50873"/>
    </source>
</evidence>
<dbReference type="Gene3D" id="1.10.420.10">
    <property type="entry name" value="Peroxidase, domain 2"/>
    <property type="match status" value="1"/>
</dbReference>
<dbReference type="GO" id="GO:0034599">
    <property type="term" value="P:cellular response to oxidative stress"/>
    <property type="evidence" value="ECO:0007669"/>
    <property type="project" value="InterPro"/>
</dbReference>
<dbReference type="Gene3D" id="1.10.520.10">
    <property type="match status" value="1"/>
</dbReference>
<dbReference type="PRINTS" id="PR00458">
    <property type="entry name" value="PEROXIDASE"/>
</dbReference>
<dbReference type="AlphaFoldDB" id="A0AAW1RYL4"/>
<dbReference type="GO" id="GO:0020037">
    <property type="term" value="F:heme binding"/>
    <property type="evidence" value="ECO:0007669"/>
    <property type="project" value="InterPro"/>
</dbReference>
<reference evidence="5 6" key="1">
    <citation type="journal article" date="2024" name="Nat. Commun.">
        <title>Phylogenomics reveals the evolutionary origins of lichenization in chlorophyte algae.</title>
        <authorList>
            <person name="Puginier C."/>
            <person name="Libourel C."/>
            <person name="Otte J."/>
            <person name="Skaloud P."/>
            <person name="Haon M."/>
            <person name="Grisel S."/>
            <person name="Petersen M."/>
            <person name="Berrin J.G."/>
            <person name="Delaux P.M."/>
            <person name="Dal Grande F."/>
            <person name="Keller J."/>
        </authorList>
    </citation>
    <scope>NUCLEOTIDE SEQUENCE [LARGE SCALE GENOMIC DNA]</scope>
    <source>
        <strain evidence="5 6">SAG 245.80</strain>
    </source>
</reference>
<evidence type="ECO:0000313" key="6">
    <source>
        <dbReference type="Proteomes" id="UP001445335"/>
    </source>
</evidence>
<organism evidence="5 6">
    <name type="scientific">Elliptochloris bilobata</name>
    <dbReference type="NCBI Taxonomy" id="381761"/>
    <lineage>
        <taxon>Eukaryota</taxon>
        <taxon>Viridiplantae</taxon>
        <taxon>Chlorophyta</taxon>
        <taxon>core chlorophytes</taxon>
        <taxon>Trebouxiophyceae</taxon>
        <taxon>Trebouxiophyceae incertae sedis</taxon>
        <taxon>Elliptochloris clade</taxon>
        <taxon>Elliptochloris</taxon>
    </lineage>
</organism>
<proteinExistence type="inferred from homology"/>
<comment type="similarity">
    <text evidence="2">Belongs to the peroxidase family.</text>
</comment>
<accession>A0AAW1RYL4</accession>
<dbReference type="InterPro" id="IPR044831">
    <property type="entry name" value="Ccp1-like"/>
</dbReference>
<keyword evidence="3" id="KW-0472">Membrane</keyword>
<evidence type="ECO:0000256" key="1">
    <source>
        <dbReference type="ARBA" id="ARBA00023002"/>
    </source>
</evidence>
<keyword evidence="3" id="KW-0812">Transmembrane</keyword>
<feature type="transmembrane region" description="Helical" evidence="3">
    <location>
        <begin position="266"/>
        <end position="287"/>
    </location>
</feature>
<comment type="caution">
    <text evidence="5">The sequence shown here is derived from an EMBL/GenBank/DDBJ whole genome shotgun (WGS) entry which is preliminary data.</text>
</comment>
<evidence type="ECO:0000313" key="5">
    <source>
        <dbReference type="EMBL" id="KAK9838498.1"/>
    </source>
</evidence>
<dbReference type="InterPro" id="IPR002016">
    <property type="entry name" value="Haem_peroxidase"/>
</dbReference>
<dbReference type="GO" id="GO:0004601">
    <property type="term" value="F:peroxidase activity"/>
    <property type="evidence" value="ECO:0007669"/>
    <property type="project" value="InterPro"/>
</dbReference>
<dbReference type="PRINTS" id="PR00459">
    <property type="entry name" value="ASPEROXIDASE"/>
</dbReference>
<gene>
    <name evidence="5" type="ORF">WJX81_003468</name>
</gene>